<protein>
    <submittedName>
        <fullName evidence="1">ParB N-terminal domain-containing protein</fullName>
    </submittedName>
</protein>
<dbReference type="InterPro" id="IPR036086">
    <property type="entry name" value="ParB/Sulfiredoxin_sf"/>
</dbReference>
<proteinExistence type="predicted"/>
<organism evidence="1 2">
    <name type="scientific">Tsukamurella spumae</name>
    <dbReference type="NCBI Taxonomy" id="44753"/>
    <lineage>
        <taxon>Bacteria</taxon>
        <taxon>Bacillati</taxon>
        <taxon>Actinomycetota</taxon>
        <taxon>Actinomycetes</taxon>
        <taxon>Mycobacteriales</taxon>
        <taxon>Tsukamurellaceae</taxon>
        <taxon>Tsukamurella</taxon>
    </lineage>
</organism>
<evidence type="ECO:0000313" key="2">
    <source>
        <dbReference type="Proteomes" id="UP000582646"/>
    </source>
</evidence>
<name>A0A846X423_9ACTN</name>
<comment type="caution">
    <text evidence="1">The sequence shown here is derived from an EMBL/GenBank/DDBJ whole genome shotgun (WGS) entry which is preliminary data.</text>
</comment>
<dbReference type="AlphaFoldDB" id="A0A846X423"/>
<dbReference type="RefSeq" id="WP_168545637.1">
    <property type="nucleotide sequence ID" value="NZ_BAAAKS010000007.1"/>
</dbReference>
<gene>
    <name evidence="1" type="ORF">HF999_09530</name>
</gene>
<sequence length="288" mass="33446">MARDTGFPDADARSDFERSRRRANISRLAAWVRRRPGDVNDVLPYDEVVSALGLVSDRKLGLQVIPVAQIVGSVDRTRDFDRYFRPRSPALRARWQRLAAAQRRGESMPPIEVKQVGDLYFVVDGHHRVSIAFARGFTTIDAYVTEVITRVDAEGIAVRSDLLLKDHRRLFEERVPLPAGAMDEVRMTNAWDYSRLAEMVEAWGFRLVQELRTFLNREEVARRWYDDEFVPVVRMAREAGIMESSTDAEVYFFVAGERYRLVRRHVWSPEIIDEVSEQNKPWQPGRFF</sequence>
<evidence type="ECO:0000313" key="1">
    <source>
        <dbReference type="EMBL" id="NKY18610.1"/>
    </source>
</evidence>
<dbReference type="SUPFAM" id="SSF110849">
    <property type="entry name" value="ParB/Sulfiredoxin"/>
    <property type="match status" value="1"/>
</dbReference>
<accession>A0A846X423</accession>
<reference evidence="1 2" key="1">
    <citation type="submission" date="2020-04" db="EMBL/GenBank/DDBJ databases">
        <title>MicrobeNet Type strains.</title>
        <authorList>
            <person name="Nicholson A.C."/>
        </authorList>
    </citation>
    <scope>NUCLEOTIDE SEQUENCE [LARGE SCALE GENOMIC DNA]</scope>
    <source>
        <strain evidence="1 2">DSM 44113</strain>
    </source>
</reference>
<dbReference type="Gene3D" id="3.90.1530.10">
    <property type="entry name" value="Conserved hypothetical protein from pyrococcus furiosus pfu- 392566-001, ParB domain"/>
    <property type="match status" value="1"/>
</dbReference>
<dbReference type="EMBL" id="JAAXOQ010000010">
    <property type="protein sequence ID" value="NKY18610.1"/>
    <property type="molecule type" value="Genomic_DNA"/>
</dbReference>
<dbReference type="Proteomes" id="UP000582646">
    <property type="component" value="Unassembled WGS sequence"/>
</dbReference>
<keyword evidence="2" id="KW-1185">Reference proteome</keyword>